<protein>
    <recommendedName>
        <fullName evidence="4">NAD-dependent epimerase/dehydratase family protein</fullName>
    </recommendedName>
</protein>
<sequence>MGRDAAMLVSVTGGTGFAGGHPVAAIAAAGHRTRAPVRGRGRLPDRQAGPVRPLNAEACTATVGEERT</sequence>
<evidence type="ECO:0008006" key="4">
    <source>
        <dbReference type="Google" id="ProtNLM"/>
    </source>
</evidence>
<dbReference type="InterPro" id="IPR036291">
    <property type="entry name" value="NAD(P)-bd_dom_sf"/>
</dbReference>
<feature type="region of interest" description="Disordered" evidence="1">
    <location>
        <begin position="30"/>
        <end position="68"/>
    </location>
</feature>
<accession>A0ABV0B0N9</accession>
<evidence type="ECO:0000256" key="1">
    <source>
        <dbReference type="SAM" id="MobiDB-lite"/>
    </source>
</evidence>
<proteinExistence type="predicted"/>
<reference evidence="2 3" key="1">
    <citation type="submission" date="2024-05" db="EMBL/GenBank/DDBJ databases">
        <title>Microbispora sp.ZYX-F-249.</title>
        <authorList>
            <person name="Xie H."/>
        </authorList>
    </citation>
    <scope>NUCLEOTIDE SEQUENCE [LARGE SCALE GENOMIC DNA]</scope>
    <source>
        <strain evidence="2 3">ZYX-F-249</strain>
    </source>
</reference>
<feature type="compositionally biased region" description="Basic residues" evidence="1">
    <location>
        <begin position="31"/>
        <end position="41"/>
    </location>
</feature>
<evidence type="ECO:0000313" key="2">
    <source>
        <dbReference type="EMBL" id="MEN3539911.1"/>
    </source>
</evidence>
<organism evidence="2 3">
    <name type="scientific">Microbispora maris</name>
    <dbReference type="NCBI Taxonomy" id="3144104"/>
    <lineage>
        <taxon>Bacteria</taxon>
        <taxon>Bacillati</taxon>
        <taxon>Actinomycetota</taxon>
        <taxon>Actinomycetes</taxon>
        <taxon>Streptosporangiales</taxon>
        <taxon>Streptosporangiaceae</taxon>
        <taxon>Microbispora</taxon>
    </lineage>
</organism>
<dbReference type="Proteomes" id="UP001447516">
    <property type="component" value="Unassembled WGS sequence"/>
</dbReference>
<keyword evidence="3" id="KW-1185">Reference proteome</keyword>
<comment type="caution">
    <text evidence="2">The sequence shown here is derived from an EMBL/GenBank/DDBJ whole genome shotgun (WGS) entry which is preliminary data.</text>
</comment>
<evidence type="ECO:0000313" key="3">
    <source>
        <dbReference type="Proteomes" id="UP001447516"/>
    </source>
</evidence>
<dbReference type="RefSeq" id="WP_346229785.1">
    <property type="nucleotide sequence ID" value="NZ_JBDJAW010000040.1"/>
</dbReference>
<name>A0ABV0B0N9_9ACTN</name>
<gene>
    <name evidence="2" type="ORF">AAH991_32710</name>
</gene>
<dbReference type="SUPFAM" id="SSF51735">
    <property type="entry name" value="NAD(P)-binding Rossmann-fold domains"/>
    <property type="match status" value="1"/>
</dbReference>
<dbReference type="EMBL" id="JBDJAW010000040">
    <property type="protein sequence ID" value="MEN3539911.1"/>
    <property type="molecule type" value="Genomic_DNA"/>
</dbReference>
<dbReference type="Gene3D" id="3.40.50.720">
    <property type="entry name" value="NAD(P)-binding Rossmann-like Domain"/>
    <property type="match status" value="1"/>
</dbReference>